<proteinExistence type="predicted"/>
<keyword evidence="5" id="KW-0436">Ligase</keyword>
<dbReference type="InterPro" id="IPR015965">
    <property type="entry name" value="tRNA_lig_PDEase"/>
</dbReference>
<evidence type="ECO:0000259" key="2">
    <source>
        <dbReference type="Pfam" id="PF08302"/>
    </source>
</evidence>
<dbReference type="Gene3D" id="3.40.50.300">
    <property type="entry name" value="P-loop containing nucleotide triphosphate hydrolases"/>
    <property type="match status" value="1"/>
</dbReference>
<feature type="domain" description="tRNA ligase kinase" evidence="3">
    <location>
        <begin position="438"/>
        <end position="561"/>
    </location>
</feature>
<dbReference type="InterPro" id="IPR027417">
    <property type="entry name" value="P-loop_NTPase"/>
</dbReference>
<organism evidence="5 6">
    <name type="scientific">Ephemerocybe angulata</name>
    <dbReference type="NCBI Taxonomy" id="980116"/>
    <lineage>
        <taxon>Eukaryota</taxon>
        <taxon>Fungi</taxon>
        <taxon>Dikarya</taxon>
        <taxon>Basidiomycota</taxon>
        <taxon>Agaricomycotina</taxon>
        <taxon>Agaricomycetes</taxon>
        <taxon>Agaricomycetidae</taxon>
        <taxon>Agaricales</taxon>
        <taxon>Agaricineae</taxon>
        <taxon>Psathyrellaceae</taxon>
        <taxon>Ephemerocybe</taxon>
    </lineage>
</organism>
<dbReference type="GO" id="GO:0005634">
    <property type="term" value="C:nucleus"/>
    <property type="evidence" value="ECO:0007669"/>
    <property type="project" value="TreeGrafter"/>
</dbReference>
<dbReference type="InterPro" id="IPR015966">
    <property type="entry name" value="tRNA_lig_kin_fungi"/>
</dbReference>
<sequence>MSYAIPQTPTQALADSHLIDSLISLSRKSPKLVRSTEAAVPGCESISVRSWKMNEFKYYDIPLPFPTLARGLFTTELGEARRESEGDEDVRHRIVVRGYDKFFNIGEVPWTTWEALEKHTCAPYVLSLKSNGCIIFIAAVTPEKLVVTSKHSLGNADEVLGPKGNGKAPVSHAGVGRRWLGRYLEAKGRTEADLARVLWDNRWTAVAELCDDSFEEHVLPYPPSKTGLHLHGLNVTSGPFETLSHTAVDAFAEDWGFIRTATITLSSIGKVREFTSKIAETGKWNGEAVEGFVVRTHVSSPPTETKKNKTISRDQSPYHPGSDFFFKIKFDEPYMTYRDWREVTKTLLSVRDKQGISKMGLSVLPKSKTRRKETEEYVRWVVGDIKRHPELYEDFGKGKGIIAARERFFAWKDGGGEALVVEEKTVESKGTEKDRKTVIAPIAVPGCGKTAVSLALAHLFGWGHTQSDNVQGKKKSAVTFLKNVEKELETHDVVIADKNNHLKQHRAQLRDTILASPYDPVPRLIALDWSASISSQPPAKVHRIASERIWARGGGHQTLRPDAVVEGSAVTDGGAAKGKVAGKRGRSGHEEVVWMFLNTMEELRSSEVDGTVDMDIVEDEILEGASGEELELKGVKRQLEKAIEGLAPILHLDTPSEEKIVAALQYARKYKEDLAAKNAAAPAGAPKKEGKGSKAKMEEASGGTLSKKAKRKADEGAVRYFGILPEVDLPTVIEGAIGDLVDGDVKGRLEAFWQYLRKDDAKVTKRPHITLVHRNEVRGAVHDTDADGSVPADTEGKSTNLKDLWEKCVEVHEMEGAPLFEVALRAIVWDGRVLAIVVDDIGLLGSASEQEASKDEDDLVQPLNNLAISEHTGPSKAALRSAQALLGVLGNKRKQRLHVTVGTRDGSVKPIEAGWLVEAWRATGCPEGEWAKESTEGDVGEGEKGGVAWAVKLDGEKKERVKGVVKGLVG</sequence>
<keyword evidence="6" id="KW-1185">Reference proteome</keyword>
<dbReference type="Pfam" id="PF08302">
    <property type="entry name" value="tRNA_lig_CPD"/>
    <property type="match status" value="1"/>
</dbReference>
<evidence type="ECO:0000313" key="6">
    <source>
        <dbReference type="Proteomes" id="UP000521943"/>
    </source>
</evidence>
<feature type="domain" description="T4 RNA ligase 1-like N-terminal" evidence="4">
    <location>
        <begin position="69"/>
        <end position="334"/>
    </location>
</feature>
<evidence type="ECO:0000259" key="3">
    <source>
        <dbReference type="Pfam" id="PF08303"/>
    </source>
</evidence>
<name>A0A8H6HDW2_9AGAR</name>
<feature type="compositionally biased region" description="Basic and acidic residues" evidence="1">
    <location>
        <begin position="686"/>
        <end position="699"/>
    </location>
</feature>
<protein>
    <submittedName>
        <fullName evidence="5">RNA ligase</fullName>
    </submittedName>
</protein>
<dbReference type="OrthoDB" id="276239at2759"/>
<gene>
    <name evidence="5" type="ORF">DFP72DRAFT_1177187</name>
</gene>
<evidence type="ECO:0000313" key="5">
    <source>
        <dbReference type="EMBL" id="KAF6744342.1"/>
    </source>
</evidence>
<dbReference type="GO" id="GO:0006388">
    <property type="term" value="P:tRNA splicing, via endonucleolytic cleavage and ligation"/>
    <property type="evidence" value="ECO:0007669"/>
    <property type="project" value="InterPro"/>
</dbReference>
<dbReference type="GO" id="GO:0003972">
    <property type="term" value="F:RNA ligase (ATP) activity"/>
    <property type="evidence" value="ECO:0007669"/>
    <property type="project" value="InterPro"/>
</dbReference>
<dbReference type="InterPro" id="IPR019039">
    <property type="entry name" value="T4-Rnl1-like_N"/>
</dbReference>
<dbReference type="PANTHER" id="PTHR32004:SF1">
    <property type="entry name" value="TRNA LIGASE"/>
    <property type="match status" value="1"/>
</dbReference>
<comment type="caution">
    <text evidence="5">The sequence shown here is derived from an EMBL/GenBank/DDBJ whole genome shotgun (WGS) entry which is preliminary data.</text>
</comment>
<dbReference type="Pfam" id="PF09511">
    <property type="entry name" value="RNA_lig_T4_1"/>
    <property type="match status" value="1"/>
</dbReference>
<evidence type="ECO:0000259" key="4">
    <source>
        <dbReference type="Pfam" id="PF09511"/>
    </source>
</evidence>
<reference evidence="5 6" key="1">
    <citation type="submission" date="2020-07" db="EMBL/GenBank/DDBJ databases">
        <title>Comparative genomics of pyrophilous fungi reveals a link between fire events and developmental genes.</title>
        <authorList>
            <consortium name="DOE Joint Genome Institute"/>
            <person name="Steindorff A.S."/>
            <person name="Carver A."/>
            <person name="Calhoun S."/>
            <person name="Stillman K."/>
            <person name="Liu H."/>
            <person name="Lipzen A."/>
            <person name="Pangilinan J."/>
            <person name="Labutti K."/>
            <person name="Bruns T.D."/>
            <person name="Grigoriev I.V."/>
        </authorList>
    </citation>
    <scope>NUCLEOTIDE SEQUENCE [LARGE SCALE GENOMIC DNA]</scope>
    <source>
        <strain evidence="5 6">CBS 144469</strain>
    </source>
</reference>
<dbReference type="GO" id="GO:0005524">
    <property type="term" value="F:ATP binding"/>
    <property type="evidence" value="ECO:0007669"/>
    <property type="project" value="InterPro"/>
</dbReference>
<evidence type="ECO:0000256" key="1">
    <source>
        <dbReference type="SAM" id="MobiDB-lite"/>
    </source>
</evidence>
<dbReference type="Pfam" id="PF08303">
    <property type="entry name" value="tRNA_lig_kinase"/>
    <property type="match status" value="1"/>
</dbReference>
<feature type="region of interest" description="Disordered" evidence="1">
    <location>
        <begin position="677"/>
        <end position="709"/>
    </location>
</feature>
<accession>A0A8H6HDW2</accession>
<feature type="domain" description="tRNA ligase phosphodiesterase" evidence="2">
    <location>
        <begin position="647"/>
        <end position="925"/>
    </location>
</feature>
<dbReference type="EMBL" id="JACGCI010000124">
    <property type="protein sequence ID" value="KAF6744342.1"/>
    <property type="molecule type" value="Genomic_DNA"/>
</dbReference>
<dbReference type="Proteomes" id="UP000521943">
    <property type="component" value="Unassembled WGS sequence"/>
</dbReference>
<dbReference type="AlphaFoldDB" id="A0A8H6HDW2"/>
<dbReference type="PANTHER" id="PTHR32004">
    <property type="entry name" value="TRNA LIGASE"/>
    <property type="match status" value="1"/>
</dbReference>